<accession>A0A2V1DJJ5</accession>
<dbReference type="AlphaFoldDB" id="A0A2V1DJJ5"/>
<dbReference type="EMBL" id="KZ805417">
    <property type="protein sequence ID" value="PVH98290.1"/>
    <property type="molecule type" value="Genomic_DNA"/>
</dbReference>
<keyword evidence="2" id="KW-1185">Reference proteome</keyword>
<sequence>MIKWKSLTWFTTYINASIRCFDAFSSLPHKDRPFHEYSLVISNSMRLYNVPVFINSMGPAFSSMRHNDCICASDRRLAEAASMRQTTAERQ</sequence>
<reference evidence="1 2" key="1">
    <citation type="journal article" date="2018" name="Sci. Rep.">
        <title>Comparative genomics provides insights into the lifestyle and reveals functional heterogeneity of dark septate endophytic fungi.</title>
        <authorList>
            <person name="Knapp D.G."/>
            <person name="Nemeth J.B."/>
            <person name="Barry K."/>
            <person name="Hainaut M."/>
            <person name="Henrissat B."/>
            <person name="Johnson J."/>
            <person name="Kuo A."/>
            <person name="Lim J.H.P."/>
            <person name="Lipzen A."/>
            <person name="Nolan M."/>
            <person name="Ohm R.A."/>
            <person name="Tamas L."/>
            <person name="Grigoriev I.V."/>
            <person name="Spatafora J.W."/>
            <person name="Nagy L.G."/>
            <person name="Kovacs G.M."/>
        </authorList>
    </citation>
    <scope>NUCLEOTIDE SEQUENCE [LARGE SCALE GENOMIC DNA]</scope>
    <source>
        <strain evidence="1 2">DSE2036</strain>
    </source>
</reference>
<organism evidence="1 2">
    <name type="scientific">Periconia macrospinosa</name>
    <dbReference type="NCBI Taxonomy" id="97972"/>
    <lineage>
        <taxon>Eukaryota</taxon>
        <taxon>Fungi</taxon>
        <taxon>Dikarya</taxon>
        <taxon>Ascomycota</taxon>
        <taxon>Pezizomycotina</taxon>
        <taxon>Dothideomycetes</taxon>
        <taxon>Pleosporomycetidae</taxon>
        <taxon>Pleosporales</taxon>
        <taxon>Massarineae</taxon>
        <taxon>Periconiaceae</taxon>
        <taxon>Periconia</taxon>
    </lineage>
</organism>
<name>A0A2V1DJJ5_9PLEO</name>
<proteinExistence type="predicted"/>
<dbReference type="Proteomes" id="UP000244855">
    <property type="component" value="Unassembled WGS sequence"/>
</dbReference>
<protein>
    <submittedName>
        <fullName evidence="1">Uncharacterized protein</fullName>
    </submittedName>
</protein>
<evidence type="ECO:0000313" key="1">
    <source>
        <dbReference type="EMBL" id="PVH98290.1"/>
    </source>
</evidence>
<evidence type="ECO:0000313" key="2">
    <source>
        <dbReference type="Proteomes" id="UP000244855"/>
    </source>
</evidence>
<gene>
    <name evidence="1" type="ORF">DM02DRAFT_52181</name>
</gene>